<sequence length="55" mass="6039">PPRNAPRQQKPTGGGQGYGEYDHLYKNAPRATGQPPVMPKFALCYVCGRKYGTQS</sequence>
<dbReference type="EMBL" id="CAJOBR010094288">
    <property type="protein sequence ID" value="CAF5145336.1"/>
    <property type="molecule type" value="Genomic_DNA"/>
</dbReference>
<feature type="compositionally biased region" description="Polar residues" evidence="1">
    <location>
        <begin position="1"/>
        <end position="11"/>
    </location>
</feature>
<evidence type="ECO:0000313" key="2">
    <source>
        <dbReference type="EMBL" id="CAF5145336.1"/>
    </source>
</evidence>
<dbReference type="Proteomes" id="UP000663848">
    <property type="component" value="Unassembled WGS sequence"/>
</dbReference>
<feature type="non-terminal residue" evidence="2">
    <location>
        <position position="55"/>
    </location>
</feature>
<name>A0A822GFT5_9BILA</name>
<comment type="caution">
    <text evidence="2">The sequence shown here is derived from an EMBL/GenBank/DDBJ whole genome shotgun (WGS) entry which is preliminary data.</text>
</comment>
<evidence type="ECO:0000256" key="1">
    <source>
        <dbReference type="SAM" id="MobiDB-lite"/>
    </source>
</evidence>
<organism evidence="2 3">
    <name type="scientific">Rotaria socialis</name>
    <dbReference type="NCBI Taxonomy" id="392032"/>
    <lineage>
        <taxon>Eukaryota</taxon>
        <taxon>Metazoa</taxon>
        <taxon>Spiralia</taxon>
        <taxon>Gnathifera</taxon>
        <taxon>Rotifera</taxon>
        <taxon>Eurotatoria</taxon>
        <taxon>Bdelloidea</taxon>
        <taxon>Philodinida</taxon>
        <taxon>Philodinidae</taxon>
        <taxon>Rotaria</taxon>
    </lineage>
</organism>
<proteinExistence type="predicted"/>
<protein>
    <submittedName>
        <fullName evidence="2">Uncharacterized protein</fullName>
    </submittedName>
</protein>
<evidence type="ECO:0000313" key="3">
    <source>
        <dbReference type="Proteomes" id="UP000663848"/>
    </source>
</evidence>
<dbReference type="AlphaFoldDB" id="A0A822GFT5"/>
<feature type="region of interest" description="Disordered" evidence="1">
    <location>
        <begin position="1"/>
        <end position="32"/>
    </location>
</feature>
<gene>
    <name evidence="2" type="ORF">QYT958_LOCUS48113</name>
</gene>
<accession>A0A822GFT5</accession>
<feature type="non-terminal residue" evidence="2">
    <location>
        <position position="1"/>
    </location>
</feature>
<reference evidence="2" key="1">
    <citation type="submission" date="2021-02" db="EMBL/GenBank/DDBJ databases">
        <authorList>
            <person name="Nowell W R."/>
        </authorList>
    </citation>
    <scope>NUCLEOTIDE SEQUENCE</scope>
</reference>